<evidence type="ECO:0000256" key="3">
    <source>
        <dbReference type="ARBA" id="ARBA00023237"/>
    </source>
</evidence>
<comment type="subcellular location">
    <subcellularLocation>
        <location evidence="1 4">Cell outer membrane</location>
    </subcellularLocation>
</comment>
<dbReference type="EMBL" id="JACIJF010000002">
    <property type="protein sequence ID" value="MBB5709843.1"/>
    <property type="molecule type" value="Genomic_DNA"/>
</dbReference>
<feature type="domain" description="TonB-dependent receptor-like beta-barrel" evidence="6">
    <location>
        <begin position="471"/>
        <end position="963"/>
    </location>
</feature>
<dbReference type="AlphaFoldDB" id="A0A840YPX7"/>
<feature type="domain" description="TonB-dependent receptor plug" evidence="7">
    <location>
        <begin position="68"/>
        <end position="169"/>
    </location>
</feature>
<dbReference type="Pfam" id="PF07715">
    <property type="entry name" value="Plug"/>
    <property type="match status" value="1"/>
</dbReference>
<comment type="caution">
    <text evidence="8">The sequence shown here is derived from an EMBL/GenBank/DDBJ whole genome shotgun (WGS) entry which is preliminary data.</text>
</comment>
<dbReference type="InterPro" id="IPR036942">
    <property type="entry name" value="Beta-barrel_TonB_sf"/>
</dbReference>
<dbReference type="RefSeq" id="WP_184085152.1">
    <property type="nucleotide sequence ID" value="NZ_JACIJF010000002.1"/>
</dbReference>
<dbReference type="InterPro" id="IPR010104">
    <property type="entry name" value="TonB_rcpt_bac"/>
</dbReference>
<evidence type="ECO:0000256" key="5">
    <source>
        <dbReference type="SAM" id="SignalP"/>
    </source>
</evidence>
<dbReference type="InterPro" id="IPR000531">
    <property type="entry name" value="Beta-barrel_TonB"/>
</dbReference>
<dbReference type="PANTHER" id="PTHR40980:SF3">
    <property type="entry name" value="TONB-DEPENDENT RECEPTOR-LIKE BETA-BARREL DOMAIN-CONTAINING PROTEIN"/>
    <property type="match status" value="1"/>
</dbReference>
<dbReference type="Gene3D" id="2.40.170.20">
    <property type="entry name" value="TonB-dependent receptor, beta-barrel domain"/>
    <property type="match status" value="1"/>
</dbReference>
<evidence type="ECO:0000256" key="2">
    <source>
        <dbReference type="ARBA" id="ARBA00023136"/>
    </source>
</evidence>
<comment type="similarity">
    <text evidence="4">Belongs to the TonB-dependent receptor family.</text>
</comment>
<dbReference type="NCBIfam" id="TIGR01782">
    <property type="entry name" value="TonB-Xanth-Caul"/>
    <property type="match status" value="1"/>
</dbReference>
<evidence type="ECO:0000259" key="7">
    <source>
        <dbReference type="Pfam" id="PF07715"/>
    </source>
</evidence>
<feature type="chain" id="PRO_5032900426" evidence="5">
    <location>
        <begin position="34"/>
        <end position="996"/>
    </location>
</feature>
<organism evidence="8 9">
    <name type="scientific">Sphingomonas xinjiangensis</name>
    <dbReference type="NCBI Taxonomy" id="643568"/>
    <lineage>
        <taxon>Bacteria</taxon>
        <taxon>Pseudomonadati</taxon>
        <taxon>Pseudomonadota</taxon>
        <taxon>Alphaproteobacteria</taxon>
        <taxon>Sphingomonadales</taxon>
        <taxon>Sphingomonadaceae</taxon>
        <taxon>Sphingomonas</taxon>
    </lineage>
</organism>
<dbReference type="PANTHER" id="PTHR40980">
    <property type="entry name" value="PLUG DOMAIN-CONTAINING PROTEIN"/>
    <property type="match status" value="1"/>
</dbReference>
<evidence type="ECO:0000313" key="8">
    <source>
        <dbReference type="EMBL" id="MBB5709843.1"/>
    </source>
</evidence>
<reference evidence="8 9" key="1">
    <citation type="submission" date="2020-08" db="EMBL/GenBank/DDBJ databases">
        <title>Genomic Encyclopedia of Type Strains, Phase IV (KMG-IV): sequencing the most valuable type-strain genomes for metagenomic binning, comparative biology and taxonomic classification.</title>
        <authorList>
            <person name="Goeker M."/>
        </authorList>
    </citation>
    <scope>NUCLEOTIDE SEQUENCE [LARGE SCALE GENOMIC DNA]</scope>
    <source>
        <strain evidence="8 9">DSM 26736</strain>
    </source>
</reference>
<evidence type="ECO:0000313" key="9">
    <source>
        <dbReference type="Proteomes" id="UP000527143"/>
    </source>
</evidence>
<feature type="signal peptide" evidence="5">
    <location>
        <begin position="1"/>
        <end position="33"/>
    </location>
</feature>
<keyword evidence="9" id="KW-1185">Reference proteome</keyword>
<protein>
    <submittedName>
        <fullName evidence="8">TonB-dependent receptor</fullName>
    </submittedName>
</protein>
<dbReference type="Proteomes" id="UP000527143">
    <property type="component" value="Unassembled WGS sequence"/>
</dbReference>
<keyword evidence="4" id="KW-0798">TonB box</keyword>
<proteinExistence type="inferred from homology"/>
<evidence type="ECO:0000259" key="6">
    <source>
        <dbReference type="Pfam" id="PF00593"/>
    </source>
</evidence>
<dbReference type="GO" id="GO:0009279">
    <property type="term" value="C:cell outer membrane"/>
    <property type="evidence" value="ECO:0007669"/>
    <property type="project" value="UniProtKB-SubCell"/>
</dbReference>
<keyword evidence="5" id="KW-0732">Signal</keyword>
<dbReference type="Pfam" id="PF00593">
    <property type="entry name" value="TonB_dep_Rec_b-barrel"/>
    <property type="match status" value="1"/>
</dbReference>
<dbReference type="InterPro" id="IPR012910">
    <property type="entry name" value="Plug_dom"/>
</dbReference>
<gene>
    <name evidence="8" type="ORF">FHT02_001065</name>
</gene>
<accession>A0A840YPX7</accession>
<dbReference type="SUPFAM" id="SSF56935">
    <property type="entry name" value="Porins"/>
    <property type="match status" value="1"/>
</dbReference>
<evidence type="ECO:0000256" key="4">
    <source>
        <dbReference type="RuleBase" id="RU003357"/>
    </source>
</evidence>
<name>A0A840YPX7_9SPHN</name>
<keyword evidence="2 4" id="KW-0472">Membrane</keyword>
<sequence length="996" mass="107544">MRCDRVSQAVGLRVSTSIFTLALAALAPGSALAQTQDGPPAEEAAEADAQDVVVTGFRQSYADEVRTKRNTIEITDGISSDDLGRIPDLNIGEALQRVPGIQLNREAEGREATINLRGLPGEYARTTLNGVAFAEPILQSSTPLGAFASDIFSAVRVQKSPMADAQSGGLSGNVDLQIAPALSRKDGGRAKIAYDHNELGKQGEPSATLGYNLHLSENFAVFGIVTYKHERFRRDSILFNSYGVLSATNTPNFISRYADYYAPAGTCATTYANVVGCVAAAGGTGAQGVTGVQYVSQNRQYVRQNEGDQWSGAGGAEWQISDAVKFGVTGLYTDRRQSETVQNLQILNFTGTGVRVNPTSDVREGANGAHYIENFDFSNIGVINDSRLFPQVQKAWGVNANLEYESGDWRLNTTGTLSKASNSAVEIFAEFITGQQANRPNGTSGSFASGGGNYDDYALTIGPDPLSTGTPQVAWTWAGPADQQSWYDSPAGTPGRNRFNLAGTQSYGTSKVTAIQQDVERSFENSFLTGIQFGSRFERNQYQSQGYRTNAAGIQGQNISSDFLAVNPDNDDFFQGGLPGFNRNWQVLDMNKVVSALQPVTPVNGGALAPNGFNINYTDNGYALYNFTNDTDVLSVYGEAKYGTEIFSIPVRGIVGLRYEEAWNTVDALNRIRPASAGLGSPSDYGFQRFENNYNQWLPSAIAVFDVTDKLVVRIAGYRTYVRPHPRQFTPVTLVGAPSTTNVIPVTLGNADLQPYTGTSFDGTIEWYNRKNGLVALSLFSKRFKGVVQQVRGARALCPTDGGNLGLGPLRVEGDQCLTAAGPDINGNPQTVLIAGFINSTTPYTVNGLELNVQQQLDFLPGLLRNLGGGFNYAYTTISGTNSDGTEATLPGISKHNFNVIGYYESKLFGLRLSYNFRSKYDLSSTGTFAGAARQVEPRGQLDASASLNLTEKVSLSINGFNLTNSTRKEYQGVEGQARRIDYDGRTYRVALNARF</sequence>
<evidence type="ECO:0000256" key="1">
    <source>
        <dbReference type="ARBA" id="ARBA00004442"/>
    </source>
</evidence>
<dbReference type="InterPro" id="IPR037066">
    <property type="entry name" value="Plug_dom_sf"/>
</dbReference>
<keyword evidence="8" id="KW-0675">Receptor</keyword>
<dbReference type="Gene3D" id="2.170.130.10">
    <property type="entry name" value="TonB-dependent receptor, plug domain"/>
    <property type="match status" value="1"/>
</dbReference>
<keyword evidence="3" id="KW-0998">Cell outer membrane</keyword>